<dbReference type="AlphaFoldDB" id="A0A1V0UU39"/>
<organism evidence="2 3">
    <name type="scientific">Paenibacillus larvae subsp. pulvifaciens</name>
    <dbReference type="NCBI Taxonomy" id="1477"/>
    <lineage>
        <taxon>Bacteria</taxon>
        <taxon>Bacillati</taxon>
        <taxon>Bacillota</taxon>
        <taxon>Bacilli</taxon>
        <taxon>Bacillales</taxon>
        <taxon>Paenibacillaceae</taxon>
        <taxon>Paenibacillus</taxon>
    </lineage>
</organism>
<gene>
    <name evidence="2" type="ORF">B7C51_14625</name>
</gene>
<accession>A0A1V0UU39</accession>
<dbReference type="Pfam" id="PF05043">
    <property type="entry name" value="Mga"/>
    <property type="match status" value="1"/>
</dbReference>
<dbReference type="InterPro" id="IPR036390">
    <property type="entry name" value="WH_DNA-bd_sf"/>
</dbReference>
<proteinExistence type="predicted"/>
<dbReference type="Proteomes" id="UP000192727">
    <property type="component" value="Chromosome"/>
</dbReference>
<sequence length="81" mass="9255">MGPPQESNGYIKILGLIIFQNGANINEIMDKVHISRSTVYRQIDKIKEVIVKNVPHMFLCFNYLAGSCGKRRKVFNSRNSI</sequence>
<dbReference type="EMBL" id="CP020557">
    <property type="protein sequence ID" value="ARF68765.1"/>
    <property type="molecule type" value="Genomic_DNA"/>
</dbReference>
<dbReference type="SUPFAM" id="SSF46785">
    <property type="entry name" value="Winged helix' DNA-binding domain"/>
    <property type="match status" value="1"/>
</dbReference>
<dbReference type="Gene3D" id="1.10.10.60">
    <property type="entry name" value="Homeodomain-like"/>
    <property type="match status" value="1"/>
</dbReference>
<evidence type="ECO:0000259" key="1">
    <source>
        <dbReference type="Pfam" id="PF05043"/>
    </source>
</evidence>
<name>A0A1V0UU39_9BACL</name>
<evidence type="ECO:0000313" key="2">
    <source>
        <dbReference type="EMBL" id="ARF68765.1"/>
    </source>
</evidence>
<evidence type="ECO:0000313" key="3">
    <source>
        <dbReference type="Proteomes" id="UP000192727"/>
    </source>
</evidence>
<feature type="domain" description="Mga helix-turn-helix" evidence="1">
    <location>
        <begin position="11"/>
        <end position="50"/>
    </location>
</feature>
<protein>
    <recommendedName>
        <fullName evidence="1">Mga helix-turn-helix domain-containing protein</fullName>
    </recommendedName>
</protein>
<dbReference type="InterPro" id="IPR007737">
    <property type="entry name" value="Mga_HTH"/>
</dbReference>
<reference evidence="2 3" key="1">
    <citation type="submission" date="2017-03" db="EMBL/GenBank/DDBJ databases">
        <title>Paenibacillus larvae genome sequencing.</title>
        <authorList>
            <person name="Dingman D.W."/>
        </authorList>
    </citation>
    <scope>NUCLEOTIDE SEQUENCE [LARGE SCALE GENOMIC DNA]</scope>
    <source>
        <strain evidence="2 3">SAG 10367</strain>
    </source>
</reference>
<dbReference type="RefSeq" id="WP_083040466.1">
    <property type="nucleotide sequence ID" value="NZ_CP020557.1"/>
</dbReference>